<dbReference type="InterPro" id="IPR007387">
    <property type="entry name" value="TRAP_DctQ"/>
</dbReference>
<evidence type="ECO:0000313" key="11">
    <source>
        <dbReference type="EMBL" id="MXN19676.1"/>
    </source>
</evidence>
<comment type="subunit">
    <text evidence="9">The complex comprises the extracytoplasmic solute receptor protein and the two transmembrane proteins.</text>
</comment>
<dbReference type="AlphaFoldDB" id="A0A6L7G8D9"/>
<reference evidence="11 12" key="1">
    <citation type="submission" date="2019-12" db="EMBL/GenBank/DDBJ databases">
        <authorList>
            <person name="Li M."/>
        </authorList>
    </citation>
    <scope>NUCLEOTIDE SEQUENCE [LARGE SCALE GENOMIC DNA]</scope>
    <source>
        <strain evidence="11 12">GBMRC 2024</strain>
    </source>
</reference>
<evidence type="ECO:0000256" key="4">
    <source>
        <dbReference type="ARBA" id="ARBA00022519"/>
    </source>
</evidence>
<gene>
    <name evidence="11" type="ORF">GR170_17720</name>
</gene>
<keyword evidence="6 9" id="KW-1133">Transmembrane helix</keyword>
<name>A0A6L7G8D9_9RHOB</name>
<evidence type="ECO:0000256" key="5">
    <source>
        <dbReference type="ARBA" id="ARBA00022692"/>
    </source>
</evidence>
<dbReference type="PANTHER" id="PTHR35011:SF2">
    <property type="entry name" value="2,3-DIKETO-L-GULONATE TRAP TRANSPORTER SMALL PERMEASE PROTEIN YIAM"/>
    <property type="match status" value="1"/>
</dbReference>
<evidence type="ECO:0000256" key="6">
    <source>
        <dbReference type="ARBA" id="ARBA00022989"/>
    </source>
</evidence>
<feature type="transmembrane region" description="Helical" evidence="9">
    <location>
        <begin position="97"/>
        <end position="116"/>
    </location>
</feature>
<proteinExistence type="inferred from homology"/>
<comment type="caution">
    <text evidence="11">The sequence shown here is derived from an EMBL/GenBank/DDBJ whole genome shotgun (WGS) entry which is preliminary data.</text>
</comment>
<accession>A0A6L7G8D9</accession>
<dbReference type="GO" id="GO:0005886">
    <property type="term" value="C:plasma membrane"/>
    <property type="evidence" value="ECO:0007669"/>
    <property type="project" value="UniProtKB-SubCell"/>
</dbReference>
<sequence>MSDLSDHLPRPLAVPLRGLRAVMHAIIVLNGCLMALTFFCVVILRYVFHADLFAYEEWLMAAAFWGFFMAAAVATHDRAHINADILGLLITRPLWRWRRALLVEALELAILSYLSWLGWEMVMEEIADYPMWQSTIALHIPFLVPRAAIALGFVLMWLFSALHLWVLLKEGPAAPEAQA</sequence>
<evidence type="ECO:0000256" key="9">
    <source>
        <dbReference type="RuleBase" id="RU369079"/>
    </source>
</evidence>
<keyword evidence="7 9" id="KW-0472">Membrane</keyword>
<evidence type="ECO:0000259" key="10">
    <source>
        <dbReference type="Pfam" id="PF04290"/>
    </source>
</evidence>
<feature type="transmembrane region" description="Helical" evidence="9">
    <location>
        <begin position="136"/>
        <end position="159"/>
    </location>
</feature>
<comment type="subcellular location">
    <subcellularLocation>
        <location evidence="1 9">Cell inner membrane</location>
        <topology evidence="1 9">Multi-pass membrane protein</topology>
    </subcellularLocation>
</comment>
<protein>
    <recommendedName>
        <fullName evidence="9">TRAP transporter small permease protein</fullName>
    </recommendedName>
</protein>
<evidence type="ECO:0000256" key="7">
    <source>
        <dbReference type="ARBA" id="ARBA00023136"/>
    </source>
</evidence>
<keyword evidence="12" id="KW-1185">Reference proteome</keyword>
<keyword evidence="2 9" id="KW-0813">Transport</keyword>
<keyword evidence="4 9" id="KW-0997">Cell inner membrane</keyword>
<dbReference type="RefSeq" id="WP_160895791.1">
    <property type="nucleotide sequence ID" value="NZ_WUMU01000019.1"/>
</dbReference>
<dbReference type="Proteomes" id="UP000477911">
    <property type="component" value="Unassembled WGS sequence"/>
</dbReference>
<evidence type="ECO:0000256" key="2">
    <source>
        <dbReference type="ARBA" id="ARBA00022448"/>
    </source>
</evidence>
<evidence type="ECO:0000313" key="12">
    <source>
        <dbReference type="Proteomes" id="UP000477911"/>
    </source>
</evidence>
<evidence type="ECO:0000256" key="3">
    <source>
        <dbReference type="ARBA" id="ARBA00022475"/>
    </source>
</evidence>
<feature type="domain" description="Tripartite ATP-independent periplasmic transporters DctQ component" evidence="10">
    <location>
        <begin position="34"/>
        <end position="169"/>
    </location>
</feature>
<dbReference type="InterPro" id="IPR055348">
    <property type="entry name" value="DctQ"/>
</dbReference>
<evidence type="ECO:0000256" key="1">
    <source>
        <dbReference type="ARBA" id="ARBA00004429"/>
    </source>
</evidence>
<keyword evidence="3" id="KW-1003">Cell membrane</keyword>
<dbReference type="EMBL" id="WUMU01000019">
    <property type="protein sequence ID" value="MXN19676.1"/>
    <property type="molecule type" value="Genomic_DNA"/>
</dbReference>
<feature type="transmembrane region" description="Helical" evidence="9">
    <location>
        <begin position="58"/>
        <end position="76"/>
    </location>
</feature>
<organism evidence="11 12">
    <name type="scientific">Pseudooceanicola albus</name>
    <dbReference type="NCBI Taxonomy" id="2692189"/>
    <lineage>
        <taxon>Bacteria</taxon>
        <taxon>Pseudomonadati</taxon>
        <taxon>Pseudomonadota</taxon>
        <taxon>Alphaproteobacteria</taxon>
        <taxon>Rhodobacterales</taxon>
        <taxon>Paracoccaceae</taxon>
        <taxon>Pseudooceanicola</taxon>
    </lineage>
</organism>
<evidence type="ECO:0000256" key="8">
    <source>
        <dbReference type="ARBA" id="ARBA00038436"/>
    </source>
</evidence>
<comment type="similarity">
    <text evidence="8 9">Belongs to the TRAP transporter small permease family.</text>
</comment>
<dbReference type="Pfam" id="PF04290">
    <property type="entry name" value="DctQ"/>
    <property type="match status" value="1"/>
</dbReference>
<feature type="transmembrane region" description="Helical" evidence="9">
    <location>
        <begin position="21"/>
        <end position="46"/>
    </location>
</feature>
<keyword evidence="5 9" id="KW-0812">Transmembrane</keyword>
<dbReference type="GO" id="GO:0022857">
    <property type="term" value="F:transmembrane transporter activity"/>
    <property type="evidence" value="ECO:0007669"/>
    <property type="project" value="UniProtKB-UniRule"/>
</dbReference>
<dbReference type="GO" id="GO:0015740">
    <property type="term" value="P:C4-dicarboxylate transport"/>
    <property type="evidence" value="ECO:0007669"/>
    <property type="project" value="TreeGrafter"/>
</dbReference>
<dbReference type="PANTHER" id="PTHR35011">
    <property type="entry name" value="2,3-DIKETO-L-GULONATE TRAP TRANSPORTER SMALL PERMEASE PROTEIN YIAM"/>
    <property type="match status" value="1"/>
</dbReference>
<comment type="function">
    <text evidence="9">Part of the tripartite ATP-independent periplasmic (TRAP) transport system.</text>
</comment>